<protein>
    <submittedName>
        <fullName evidence="2">Nucleotidyltransferase domain-containing protein</fullName>
    </submittedName>
</protein>
<dbReference type="GO" id="GO:0016779">
    <property type="term" value="F:nucleotidyltransferase activity"/>
    <property type="evidence" value="ECO:0007669"/>
    <property type="project" value="InterPro"/>
</dbReference>
<dbReference type="Pfam" id="PF01909">
    <property type="entry name" value="NTP_transf_2"/>
    <property type="match status" value="1"/>
</dbReference>
<feature type="domain" description="Polymerase nucleotidyl transferase" evidence="1">
    <location>
        <begin position="13"/>
        <end position="85"/>
    </location>
</feature>
<dbReference type="AlphaFoldDB" id="A0A7T6Z457"/>
<sequence length="112" mass="12675">MATTTDTIFREIKQYTQYVSGKVNIEQVILFGSYAHGTATADSDVDIAIVSPDFGKAPLMEKMDLYGWRSDSDVQVIMQPFPFGTDEFKQTDDFFINEIKKTGVDVTYLLEQ</sequence>
<dbReference type="KEGG" id="scia:HUG15_13480"/>
<dbReference type="PANTHER" id="PTHR43449">
    <property type="entry name" value="NUCLEOTIDYLTRANSFERASE"/>
    <property type="match status" value="1"/>
</dbReference>
<dbReference type="PANTHER" id="PTHR43449:SF1">
    <property type="entry name" value="POLYMERASE BETA NUCLEOTIDYLTRANSFERASE DOMAIN-CONTAINING PROTEIN"/>
    <property type="match status" value="1"/>
</dbReference>
<organism evidence="2 3">
    <name type="scientific">Salicibibacter cibarius</name>
    <dbReference type="NCBI Taxonomy" id="2743000"/>
    <lineage>
        <taxon>Bacteria</taxon>
        <taxon>Bacillati</taxon>
        <taxon>Bacillota</taxon>
        <taxon>Bacilli</taxon>
        <taxon>Bacillales</taxon>
        <taxon>Bacillaceae</taxon>
        <taxon>Salicibibacter</taxon>
    </lineage>
</organism>
<dbReference type="Proteomes" id="UP000595823">
    <property type="component" value="Chromosome"/>
</dbReference>
<dbReference type="InterPro" id="IPR043519">
    <property type="entry name" value="NT_sf"/>
</dbReference>
<keyword evidence="2" id="KW-0808">Transferase</keyword>
<accession>A0A7T6Z457</accession>
<dbReference type="EMBL" id="CP054705">
    <property type="protein sequence ID" value="QQK76476.1"/>
    <property type="molecule type" value="Genomic_DNA"/>
</dbReference>
<dbReference type="SUPFAM" id="SSF81301">
    <property type="entry name" value="Nucleotidyltransferase"/>
    <property type="match status" value="1"/>
</dbReference>
<proteinExistence type="predicted"/>
<gene>
    <name evidence="2" type="ORF">HUG15_13480</name>
</gene>
<evidence type="ECO:0000313" key="3">
    <source>
        <dbReference type="Proteomes" id="UP000595823"/>
    </source>
</evidence>
<name>A0A7T6Z457_9BACI</name>
<dbReference type="CDD" id="cd05403">
    <property type="entry name" value="NT_KNTase_like"/>
    <property type="match status" value="1"/>
</dbReference>
<dbReference type="InterPro" id="IPR002934">
    <property type="entry name" value="Polymerase_NTP_transf_dom"/>
</dbReference>
<dbReference type="RefSeq" id="WP_200123606.1">
    <property type="nucleotide sequence ID" value="NZ_CP054705.1"/>
</dbReference>
<dbReference type="Gene3D" id="3.30.460.10">
    <property type="entry name" value="Beta Polymerase, domain 2"/>
    <property type="match status" value="1"/>
</dbReference>
<reference evidence="2 3" key="1">
    <citation type="submission" date="2020-06" db="EMBL/GenBank/DDBJ databases">
        <title>Genomic analysis of Salicibibacter sp. NKC5-3.</title>
        <authorList>
            <person name="Oh Y.J."/>
        </authorList>
    </citation>
    <scope>NUCLEOTIDE SEQUENCE [LARGE SCALE GENOMIC DNA]</scope>
    <source>
        <strain evidence="2 3">NKC5-3</strain>
    </source>
</reference>
<keyword evidence="3" id="KW-1185">Reference proteome</keyword>
<evidence type="ECO:0000259" key="1">
    <source>
        <dbReference type="Pfam" id="PF01909"/>
    </source>
</evidence>
<evidence type="ECO:0000313" key="2">
    <source>
        <dbReference type="EMBL" id="QQK76476.1"/>
    </source>
</evidence>